<dbReference type="PANTHER" id="PTHR37305:SF1">
    <property type="entry name" value="MEMBRANE PROTEIN"/>
    <property type="match status" value="1"/>
</dbReference>
<keyword evidence="1" id="KW-1133">Transmembrane helix</keyword>
<feature type="transmembrane region" description="Helical" evidence="1">
    <location>
        <begin position="170"/>
        <end position="189"/>
    </location>
</feature>
<name>A0A8J7SJ41_9BACT</name>
<evidence type="ECO:0000256" key="1">
    <source>
        <dbReference type="SAM" id="Phobius"/>
    </source>
</evidence>
<feature type="transmembrane region" description="Helical" evidence="1">
    <location>
        <begin position="100"/>
        <end position="121"/>
    </location>
</feature>
<feature type="transmembrane region" description="Helical" evidence="1">
    <location>
        <begin position="62"/>
        <end position="79"/>
    </location>
</feature>
<comment type="caution">
    <text evidence="2">The sequence shown here is derived from an EMBL/GenBank/DDBJ whole genome shotgun (WGS) entry which is preliminary data.</text>
</comment>
<dbReference type="PANTHER" id="PTHR37305">
    <property type="entry name" value="INTEGRAL MEMBRANE PROTEIN-RELATED"/>
    <property type="match status" value="1"/>
</dbReference>
<keyword evidence="1" id="KW-0472">Membrane</keyword>
<keyword evidence="3" id="KW-1185">Reference proteome</keyword>
<dbReference type="Proteomes" id="UP000624703">
    <property type="component" value="Unassembled WGS sequence"/>
</dbReference>
<dbReference type="RefSeq" id="WP_200311100.1">
    <property type="nucleotide sequence ID" value="NZ_JAENIM010000039.1"/>
</dbReference>
<keyword evidence="1" id="KW-0812">Transmembrane</keyword>
<feature type="transmembrane region" description="Helical" evidence="1">
    <location>
        <begin position="141"/>
        <end position="163"/>
    </location>
</feature>
<sequence length="250" mass="28585">MRTFLILFRKELNGYFFTPFGWVVLSMVMLMQGFSLSTAMERVKDYPVQENFILTILNTPNFWFYFLFIFPLITMRLFAEEVKTGTMETLLTAPIKLWQVVLSKYTATCVFYAILWLPMLLHLKIFRVVIGSKAPYADGHIYGMLGIVMLIGFSFIAIGCFASTLTSSQIVAGIVTIGMLVILFFLGYIPQIIGDGYKGVEVFHYIGIQQQLSNFSKGLIDSRPIVYHLSLAAFLLFLTHAVLNYRRWKA</sequence>
<proteinExistence type="predicted"/>
<feature type="transmembrane region" description="Helical" evidence="1">
    <location>
        <begin position="225"/>
        <end position="245"/>
    </location>
</feature>
<accession>A0A8J7SJ41</accession>
<reference evidence="2" key="1">
    <citation type="submission" date="2021-01" db="EMBL/GenBank/DDBJ databases">
        <title>Modified the classification status of verrucomicrobia.</title>
        <authorList>
            <person name="Feng X."/>
        </authorList>
    </citation>
    <scope>NUCLEOTIDE SEQUENCE</scope>
    <source>
        <strain evidence="2">_KCTC 22039</strain>
    </source>
</reference>
<dbReference type="EMBL" id="JAENIM010000039">
    <property type="protein sequence ID" value="MBK1791084.1"/>
    <property type="molecule type" value="Genomic_DNA"/>
</dbReference>
<dbReference type="Pfam" id="PF12679">
    <property type="entry name" value="ABC2_membrane_2"/>
    <property type="match status" value="1"/>
</dbReference>
<organism evidence="2 3">
    <name type="scientific">Persicirhabdus sediminis</name>
    <dbReference type="NCBI Taxonomy" id="454144"/>
    <lineage>
        <taxon>Bacteria</taxon>
        <taxon>Pseudomonadati</taxon>
        <taxon>Verrucomicrobiota</taxon>
        <taxon>Verrucomicrobiia</taxon>
        <taxon>Verrucomicrobiales</taxon>
        <taxon>Verrucomicrobiaceae</taxon>
        <taxon>Persicirhabdus</taxon>
    </lineage>
</organism>
<evidence type="ECO:0000313" key="2">
    <source>
        <dbReference type="EMBL" id="MBK1791084.1"/>
    </source>
</evidence>
<dbReference type="GO" id="GO:0005886">
    <property type="term" value="C:plasma membrane"/>
    <property type="evidence" value="ECO:0007669"/>
    <property type="project" value="UniProtKB-SubCell"/>
</dbReference>
<dbReference type="AlphaFoldDB" id="A0A8J7SJ41"/>
<protein>
    <submittedName>
        <fullName evidence="2">ABC transporter permease</fullName>
    </submittedName>
</protein>
<evidence type="ECO:0000313" key="3">
    <source>
        <dbReference type="Proteomes" id="UP000624703"/>
    </source>
</evidence>
<feature type="transmembrane region" description="Helical" evidence="1">
    <location>
        <begin position="12"/>
        <end position="34"/>
    </location>
</feature>
<dbReference type="GO" id="GO:0140359">
    <property type="term" value="F:ABC-type transporter activity"/>
    <property type="evidence" value="ECO:0007669"/>
    <property type="project" value="InterPro"/>
</dbReference>
<gene>
    <name evidence="2" type="ORF">JIN82_07965</name>
</gene>